<dbReference type="PIRSF" id="PIRSF036407">
    <property type="entry name" value="Selenphspht_syn"/>
    <property type="match status" value="1"/>
</dbReference>
<proteinExistence type="predicted"/>
<dbReference type="GO" id="GO:0005737">
    <property type="term" value="C:cytoplasm"/>
    <property type="evidence" value="ECO:0007669"/>
    <property type="project" value="TreeGrafter"/>
</dbReference>
<dbReference type="Pfam" id="PF02769">
    <property type="entry name" value="AIRS_C"/>
    <property type="match status" value="1"/>
</dbReference>
<keyword evidence="3 8" id="KW-0418">Kinase</keyword>
<sequence>MKNLEVCGGCNAKISAGNLDKLLFDIKPYKRADILVGFDKKDDAAVIDIDGETCVIQTLDFFPTMVEDPYLFGQIAAANALSDVYAMGGEVLCALNIVTFPLEEDFSILKEILRGGNDKVCEAKASLTGGHSIHDKTIKYGLSVTGKVNKNDIWQNNTPKDKDVILLTKKIGTGLLTANFAQGLVKEADFLACTEQMARLNKYARDIFVKYDIHAATDITGFGLLGHLSEMAGDDFSIVIDSKKVPILRPSLDLARDFLYTSGGQNNRNFLADKLEFMIDDFAMEEVLFDPQTSGGLCVAVGEKEAEKIIGEFRENDMDIWQIGRVMKKRSYALIVK</sequence>
<dbReference type="InterPro" id="IPR036676">
    <property type="entry name" value="PurM-like_C_sf"/>
</dbReference>
<evidence type="ECO:0000256" key="1">
    <source>
        <dbReference type="ARBA" id="ARBA00022679"/>
    </source>
</evidence>
<comment type="caution">
    <text evidence="8">The sequence shown here is derived from an EMBL/GenBank/DDBJ whole genome shotgun (WGS) entry which is preliminary data.</text>
</comment>
<dbReference type="GO" id="GO:0005524">
    <property type="term" value="F:ATP binding"/>
    <property type="evidence" value="ECO:0007669"/>
    <property type="project" value="UniProtKB-KW"/>
</dbReference>
<dbReference type="EMBL" id="LRPM01000041">
    <property type="protein sequence ID" value="KWZ77892.1"/>
    <property type="molecule type" value="Genomic_DNA"/>
</dbReference>
<dbReference type="InterPro" id="IPR004536">
    <property type="entry name" value="SPS/SelD"/>
</dbReference>
<reference evidence="9" key="1">
    <citation type="submission" date="2016-01" db="EMBL/GenBank/DDBJ databases">
        <authorList>
            <person name="Mitreva M."/>
            <person name="Pepin K.H."/>
            <person name="Mihindukulasuriya K.A."/>
            <person name="Fulton R."/>
            <person name="Fronick C."/>
            <person name="O'Laughlin M."/>
            <person name="Miner T."/>
            <person name="Herter B."/>
            <person name="Rosa B.A."/>
            <person name="Cordes M."/>
            <person name="Tomlinson C."/>
            <person name="Wollam A."/>
            <person name="Palsikar V.B."/>
            <person name="Mardis E.R."/>
            <person name="Wilson R.K."/>
        </authorList>
    </citation>
    <scope>NUCLEOTIDE SEQUENCE [LARGE SCALE GENOMIC DNA]</scope>
    <source>
        <strain evidence="9">MJR8151</strain>
    </source>
</reference>
<dbReference type="GO" id="GO:0016260">
    <property type="term" value="P:selenocysteine biosynthetic process"/>
    <property type="evidence" value="ECO:0007669"/>
    <property type="project" value="TreeGrafter"/>
</dbReference>
<dbReference type="PATRIC" id="fig|33036.3.peg.1089"/>
<dbReference type="Gene3D" id="3.90.650.10">
    <property type="entry name" value="PurM-like C-terminal domain"/>
    <property type="match status" value="1"/>
</dbReference>
<keyword evidence="1" id="KW-0808">Transferase</keyword>
<dbReference type="AlphaFoldDB" id="A0A133KE82"/>
<dbReference type="OrthoDB" id="9772934at2"/>
<evidence type="ECO:0000256" key="5">
    <source>
        <dbReference type="ARBA" id="ARBA00023266"/>
    </source>
</evidence>
<dbReference type="PANTHER" id="PTHR10256">
    <property type="entry name" value="SELENIDE, WATER DIKINASE"/>
    <property type="match status" value="1"/>
</dbReference>
<keyword evidence="4" id="KW-0067">ATP-binding</keyword>
<gene>
    <name evidence="8" type="ORF">HMPREF3200_01101</name>
</gene>
<protein>
    <submittedName>
        <fullName evidence="8">Selenide, water dikinase</fullName>
    </submittedName>
</protein>
<dbReference type="InterPro" id="IPR036921">
    <property type="entry name" value="PurM-like_N_sf"/>
</dbReference>
<dbReference type="Proteomes" id="UP000070383">
    <property type="component" value="Unassembled WGS sequence"/>
</dbReference>
<evidence type="ECO:0000256" key="3">
    <source>
        <dbReference type="ARBA" id="ARBA00022777"/>
    </source>
</evidence>
<dbReference type="STRING" id="33036.HMPREF3200_01101"/>
<keyword evidence="9" id="KW-1185">Reference proteome</keyword>
<dbReference type="CDD" id="cd02195">
    <property type="entry name" value="SelD"/>
    <property type="match status" value="1"/>
</dbReference>
<dbReference type="PANTHER" id="PTHR10256:SF0">
    <property type="entry name" value="INACTIVE SELENIDE, WATER DIKINASE-LIKE PROTEIN-RELATED"/>
    <property type="match status" value="1"/>
</dbReference>
<dbReference type="GO" id="GO:0004756">
    <property type="term" value="F:selenide, water dikinase activity"/>
    <property type="evidence" value="ECO:0007669"/>
    <property type="project" value="TreeGrafter"/>
</dbReference>
<dbReference type="SUPFAM" id="SSF55326">
    <property type="entry name" value="PurM N-terminal domain-like"/>
    <property type="match status" value="1"/>
</dbReference>
<dbReference type="Pfam" id="PF00586">
    <property type="entry name" value="AIRS"/>
    <property type="match status" value="1"/>
</dbReference>
<dbReference type="RefSeq" id="WP_060929445.1">
    <property type="nucleotide sequence ID" value="NZ_KQ955280.1"/>
</dbReference>
<dbReference type="InterPro" id="IPR016188">
    <property type="entry name" value="PurM-like_N"/>
</dbReference>
<evidence type="ECO:0000259" key="6">
    <source>
        <dbReference type="Pfam" id="PF00586"/>
    </source>
</evidence>
<organism evidence="8 9">
    <name type="scientific">Anaerococcus tetradius</name>
    <dbReference type="NCBI Taxonomy" id="33036"/>
    <lineage>
        <taxon>Bacteria</taxon>
        <taxon>Bacillati</taxon>
        <taxon>Bacillota</taxon>
        <taxon>Tissierellia</taxon>
        <taxon>Tissierellales</taxon>
        <taxon>Peptoniphilaceae</taxon>
        <taxon>Anaerococcus</taxon>
    </lineage>
</organism>
<dbReference type="InterPro" id="IPR010918">
    <property type="entry name" value="PurM-like_C_dom"/>
</dbReference>
<dbReference type="SUPFAM" id="SSF56042">
    <property type="entry name" value="PurM C-terminal domain-like"/>
    <property type="match status" value="1"/>
</dbReference>
<evidence type="ECO:0000256" key="2">
    <source>
        <dbReference type="ARBA" id="ARBA00022741"/>
    </source>
</evidence>
<evidence type="ECO:0000313" key="8">
    <source>
        <dbReference type="EMBL" id="KWZ77892.1"/>
    </source>
</evidence>
<keyword evidence="2" id="KW-0547">Nucleotide-binding</keyword>
<keyword evidence="5" id="KW-0711">Selenium</keyword>
<feature type="domain" description="PurM-like N-terminal" evidence="6">
    <location>
        <begin position="42"/>
        <end position="148"/>
    </location>
</feature>
<dbReference type="NCBIfam" id="TIGR00476">
    <property type="entry name" value="selD"/>
    <property type="match status" value="1"/>
</dbReference>
<accession>A0A133KE82</accession>
<name>A0A133KE82_9FIRM</name>
<dbReference type="Gene3D" id="3.30.1330.10">
    <property type="entry name" value="PurM-like, N-terminal domain"/>
    <property type="match status" value="1"/>
</dbReference>
<evidence type="ECO:0000259" key="7">
    <source>
        <dbReference type="Pfam" id="PF02769"/>
    </source>
</evidence>
<evidence type="ECO:0000256" key="4">
    <source>
        <dbReference type="ARBA" id="ARBA00022840"/>
    </source>
</evidence>
<evidence type="ECO:0000313" key="9">
    <source>
        <dbReference type="Proteomes" id="UP000070383"/>
    </source>
</evidence>
<feature type="domain" description="PurM-like C-terminal" evidence="7">
    <location>
        <begin position="163"/>
        <end position="337"/>
    </location>
</feature>